<dbReference type="PROSITE" id="PS50893">
    <property type="entry name" value="ABC_TRANSPORTER_2"/>
    <property type="match status" value="1"/>
</dbReference>
<keyword evidence="5" id="KW-1185">Reference proteome</keyword>
<proteinExistence type="predicted"/>
<dbReference type="InterPro" id="IPR003593">
    <property type="entry name" value="AAA+_ATPase"/>
</dbReference>
<protein>
    <submittedName>
        <fullName evidence="4">ATP-binding cassette domain-containing protein</fullName>
    </submittedName>
</protein>
<keyword evidence="1" id="KW-0547">Nucleotide-binding</keyword>
<dbReference type="RefSeq" id="WP_154537242.1">
    <property type="nucleotide sequence ID" value="NZ_JAXFFP010000006.1"/>
</dbReference>
<name>A0A6N7XEX4_9FIRM</name>
<dbReference type="GO" id="GO:0016887">
    <property type="term" value="F:ATP hydrolysis activity"/>
    <property type="evidence" value="ECO:0007669"/>
    <property type="project" value="InterPro"/>
</dbReference>
<dbReference type="GO" id="GO:0022857">
    <property type="term" value="F:transmembrane transporter activity"/>
    <property type="evidence" value="ECO:0007669"/>
    <property type="project" value="TreeGrafter"/>
</dbReference>
<dbReference type="PANTHER" id="PTHR24220:SF692">
    <property type="entry name" value="ABC TRANSPORTER DOMAIN-CONTAINING PROTEIN"/>
    <property type="match status" value="1"/>
</dbReference>
<dbReference type="InterPro" id="IPR025662">
    <property type="entry name" value="Sigma_54_int_dom_ATP-bd_1"/>
</dbReference>
<dbReference type="Proteomes" id="UP000440713">
    <property type="component" value="Unassembled WGS sequence"/>
</dbReference>
<evidence type="ECO:0000259" key="3">
    <source>
        <dbReference type="PROSITE" id="PS50893"/>
    </source>
</evidence>
<evidence type="ECO:0000256" key="1">
    <source>
        <dbReference type="ARBA" id="ARBA00022741"/>
    </source>
</evidence>
<gene>
    <name evidence="4" type="ORF">FYJ71_02625</name>
</gene>
<dbReference type="PANTHER" id="PTHR24220">
    <property type="entry name" value="IMPORT ATP-BINDING PROTEIN"/>
    <property type="match status" value="1"/>
</dbReference>
<dbReference type="AlphaFoldDB" id="A0A6N7XEX4"/>
<feature type="domain" description="ABC transporter" evidence="3">
    <location>
        <begin position="6"/>
        <end position="230"/>
    </location>
</feature>
<dbReference type="SUPFAM" id="SSF52540">
    <property type="entry name" value="P-loop containing nucleoside triphosphate hydrolases"/>
    <property type="match status" value="1"/>
</dbReference>
<dbReference type="PROSITE" id="PS00675">
    <property type="entry name" value="SIGMA54_INTERACT_1"/>
    <property type="match status" value="1"/>
</dbReference>
<dbReference type="InterPro" id="IPR003439">
    <property type="entry name" value="ABC_transporter-like_ATP-bd"/>
</dbReference>
<dbReference type="InterPro" id="IPR017871">
    <property type="entry name" value="ABC_transporter-like_CS"/>
</dbReference>
<dbReference type="GO" id="GO:0005886">
    <property type="term" value="C:plasma membrane"/>
    <property type="evidence" value="ECO:0007669"/>
    <property type="project" value="TreeGrafter"/>
</dbReference>
<sequence>MTDSAIELKEISKDFSFGNGIKNVIQEIDLIVDKGKFVLITGESGVGKSTLLNIMGLLSKPNSGELKIFGNVSNDENCDLLRRAFVSFVFQETVLLEALTIRENIDLMRCLWKKNKKGNECFYENVDEIDLEDAVDSLGLREYLETLPGKLSGGQKRRAMILMAVAKNSPIMLLDEPTNDLDSKWVDRVLDFTRRLTSCGTTIIMVSHDKRAENYCDEIYEVIDGELRTIRK</sequence>
<dbReference type="EMBL" id="VUNE01000001">
    <property type="protein sequence ID" value="MST61867.1"/>
    <property type="molecule type" value="Genomic_DNA"/>
</dbReference>
<reference evidence="4 5" key="1">
    <citation type="submission" date="2019-08" db="EMBL/GenBank/DDBJ databases">
        <title>In-depth cultivation of the pig gut microbiome towards novel bacterial diversity and tailored functional studies.</title>
        <authorList>
            <person name="Wylensek D."/>
            <person name="Hitch T.C.A."/>
            <person name="Clavel T."/>
        </authorList>
    </citation>
    <scope>NUCLEOTIDE SEQUENCE [LARGE SCALE GENOMIC DNA]</scope>
    <source>
        <strain evidence="4 5">WCA-SAB-591-4A-A</strain>
    </source>
</reference>
<evidence type="ECO:0000313" key="4">
    <source>
        <dbReference type="EMBL" id="MST61867.1"/>
    </source>
</evidence>
<evidence type="ECO:0000256" key="2">
    <source>
        <dbReference type="ARBA" id="ARBA00022840"/>
    </source>
</evidence>
<dbReference type="SMART" id="SM00382">
    <property type="entry name" value="AAA"/>
    <property type="match status" value="1"/>
</dbReference>
<dbReference type="PROSITE" id="PS00211">
    <property type="entry name" value="ABC_TRANSPORTER_1"/>
    <property type="match status" value="1"/>
</dbReference>
<dbReference type="InterPro" id="IPR027417">
    <property type="entry name" value="P-loop_NTPase"/>
</dbReference>
<comment type="caution">
    <text evidence="4">The sequence shown here is derived from an EMBL/GenBank/DDBJ whole genome shotgun (WGS) entry which is preliminary data.</text>
</comment>
<organism evidence="4 5">
    <name type="scientific">Peptostreptococcus porci</name>
    <dbReference type="NCBI Taxonomy" id="2652282"/>
    <lineage>
        <taxon>Bacteria</taxon>
        <taxon>Bacillati</taxon>
        <taxon>Bacillota</taxon>
        <taxon>Clostridia</taxon>
        <taxon>Peptostreptococcales</taxon>
        <taxon>Peptostreptococcaceae</taxon>
        <taxon>Peptostreptococcus</taxon>
    </lineage>
</organism>
<dbReference type="Pfam" id="PF00005">
    <property type="entry name" value="ABC_tran"/>
    <property type="match status" value="1"/>
</dbReference>
<dbReference type="InterPro" id="IPR015854">
    <property type="entry name" value="ABC_transpr_LolD-like"/>
</dbReference>
<accession>A0A6N7XEX4</accession>
<evidence type="ECO:0000313" key="5">
    <source>
        <dbReference type="Proteomes" id="UP000440713"/>
    </source>
</evidence>
<keyword evidence="2 4" id="KW-0067">ATP-binding</keyword>
<dbReference type="Gene3D" id="3.40.50.300">
    <property type="entry name" value="P-loop containing nucleotide triphosphate hydrolases"/>
    <property type="match status" value="1"/>
</dbReference>
<dbReference type="GO" id="GO:0005524">
    <property type="term" value="F:ATP binding"/>
    <property type="evidence" value="ECO:0007669"/>
    <property type="project" value="UniProtKB-KW"/>
</dbReference>